<reference evidence="2" key="1">
    <citation type="submission" date="2014-11" db="EMBL/GenBank/DDBJ databases">
        <title>Molecular phylogeny of cliff fern family Woodsiaceae with morphological implications.</title>
        <authorList>
            <person name="Shao Y.-Z."/>
            <person name="Wei R."/>
            <person name="Zhang X.-C."/>
        </authorList>
    </citation>
    <scope>NUCLEOTIDE SEQUENCE</scope>
</reference>
<feature type="compositionally biased region" description="Low complexity" evidence="1">
    <location>
        <begin position="594"/>
        <end position="605"/>
    </location>
</feature>
<protein>
    <submittedName>
        <fullName evidence="2">Uncharacterized protein</fullName>
    </submittedName>
</protein>
<evidence type="ECO:0000313" key="2">
    <source>
        <dbReference type="EMBL" id="CUC09956.1"/>
    </source>
</evidence>
<feature type="region of interest" description="Disordered" evidence="1">
    <location>
        <begin position="1"/>
        <end position="221"/>
    </location>
</feature>
<feature type="compositionally biased region" description="Basic and acidic residues" evidence="1">
    <location>
        <begin position="386"/>
        <end position="410"/>
    </location>
</feature>
<feature type="compositionally biased region" description="Basic and acidic residues" evidence="1">
    <location>
        <begin position="479"/>
        <end position="495"/>
    </location>
</feature>
<feature type="compositionally biased region" description="Low complexity" evidence="1">
    <location>
        <begin position="104"/>
        <end position="115"/>
    </location>
</feature>
<feature type="compositionally biased region" description="Low complexity" evidence="1">
    <location>
        <begin position="526"/>
        <end position="538"/>
    </location>
</feature>
<feature type="compositionally biased region" description="Basic and acidic residues" evidence="1">
    <location>
        <begin position="624"/>
        <end position="641"/>
    </location>
</feature>
<feature type="compositionally biased region" description="Basic and acidic residues" evidence="1">
    <location>
        <begin position="174"/>
        <end position="192"/>
    </location>
</feature>
<accession>A0A0K6S8G0</accession>
<evidence type="ECO:0000256" key="1">
    <source>
        <dbReference type="SAM" id="MobiDB-lite"/>
    </source>
</evidence>
<feature type="compositionally biased region" description="Polar residues" evidence="1">
    <location>
        <begin position="275"/>
        <end position="288"/>
    </location>
</feature>
<dbReference type="EMBL" id="CDMZ01002121">
    <property type="protein sequence ID" value="CUC09956.1"/>
    <property type="molecule type" value="Genomic_DNA"/>
</dbReference>
<dbReference type="VEuPathDB" id="CryptoDB:Cvel_25615"/>
<feature type="compositionally biased region" description="Low complexity" evidence="1">
    <location>
        <begin position="135"/>
        <end position="152"/>
    </location>
</feature>
<feature type="compositionally biased region" description="Low complexity" evidence="1">
    <location>
        <begin position="85"/>
        <end position="97"/>
    </location>
</feature>
<sequence length="839" mass="89741">MTQIRADMIRNSTLGHTPATPPQRHRTSSEHSTPQTAQTASGGVRRPVERQQGGGTASRRNRRAISTDGDETVQVSSREGSNRHQMQQQQPGGSQRGFLGLTFPRRGGNRTTAGRTPPPTPPRHLQFRGLETVPSNDLSGYSSSSGFSRISEGNGGSGDSLPLSLTQRGGGDVSKGRERGGQGKREKGENSSRIDAGPVTPTARSQVGTLSDDRDTGSPTVPLKYGTSQGAMAAAEGNQGAILALAAAGHGGYLTATLGEAQDELTSRSRRPSLLNESSLGSNASLSVPMQYGRGAPPTFTPSRLAAEVVREGGDNAEGEGGGREKAAMVSTPSDGGEGSGGLIRDPRLAPSGVTEQEEGDGMRGGGGFDSVYASSHHNRSQIVGDEQRQRPRETSKTSQGGEKEQRERGIGGIFLGVEAQRQAGGRVGGGQSSEQFERPGRSSPAESHPESAARTVWRHPLHPQSPPAVEVPFSFTDETERKKEQQGEEERESGWRNSDCLPSPSLLDTEREREVHADPQHNAAPPSTSSSSVFSSSPRHRPPPADAKSAKDAEWKQRKPPDPGSPNEQEAAFPSGPFASCDEEERQSEGMNSSSSSSSERLSSGAFQSAWGGESSLSLSSLHDPKESSREGEGDQDTRNSETLGARVSFLPLSISLRSQHTTATGEEDNAERAGAAEGHHFNFEGDMRGKESVSPCVAFRKVRLSAEDGGDDFEIERSPRSLFRFPPPFSIEKGQQNGREWTEENGMTGDEWGYKGVYRKGIFRERENLFGGLGGAPTMQQIHIGPFVSREEKRTSRLSEGCEMSRRGRHVNIGDGSVVNPTDIFLSLSVSDLNDMV</sequence>
<feature type="compositionally biased region" description="Low complexity" evidence="1">
    <location>
        <begin position="443"/>
        <end position="454"/>
    </location>
</feature>
<gene>
    <name evidence="2" type="ORF">Cvel_25615.t1</name>
</gene>
<proteinExistence type="predicted"/>
<feature type="compositionally biased region" description="Basic and acidic residues" evidence="1">
    <location>
        <begin position="549"/>
        <end position="562"/>
    </location>
</feature>
<feature type="compositionally biased region" description="Polar residues" evidence="1">
    <location>
        <begin position="30"/>
        <end position="41"/>
    </location>
</feature>
<feature type="compositionally biased region" description="Basic and acidic residues" evidence="1">
    <location>
        <begin position="509"/>
        <end position="520"/>
    </location>
</feature>
<feature type="region of interest" description="Disordered" evidence="1">
    <location>
        <begin position="263"/>
        <end position="650"/>
    </location>
</feature>
<organism evidence="2">
    <name type="scientific">Chromera velia CCMP2878</name>
    <dbReference type="NCBI Taxonomy" id="1169474"/>
    <lineage>
        <taxon>Eukaryota</taxon>
        <taxon>Sar</taxon>
        <taxon>Alveolata</taxon>
        <taxon>Colpodellida</taxon>
        <taxon>Chromeraceae</taxon>
        <taxon>Chromera</taxon>
    </lineage>
</organism>
<dbReference type="AlphaFoldDB" id="A0A0K6S8G0"/>
<name>A0A0K6S8G0_9ALVE</name>
<feature type="region of interest" description="Disordered" evidence="1">
    <location>
        <begin position="726"/>
        <end position="747"/>
    </location>
</feature>